<dbReference type="HOGENOM" id="CLU_033702_0_0_9"/>
<feature type="domain" description="DUF4097" evidence="2">
    <location>
        <begin position="176"/>
        <end position="328"/>
    </location>
</feature>
<gene>
    <name evidence="4" type="ORF">GZ22_16540</name>
</gene>
<reference evidence="4 5" key="1">
    <citation type="submission" date="2014-07" db="EMBL/GenBank/DDBJ databases">
        <title>Complete genome sequence of a moderately halophilic bacterium Terribacillus aidingensis MP602, isolated from Cryptomeria fortunei in Tianmu mountain in China.</title>
        <authorList>
            <person name="Wang Y."/>
            <person name="Lu P."/>
            <person name="Zhang L."/>
        </authorList>
    </citation>
    <scope>NUCLEOTIDE SEQUENCE [LARGE SCALE GENOMIC DNA]</scope>
    <source>
        <strain evidence="4 5">MP602</strain>
    </source>
</reference>
<dbReference type="Pfam" id="PF22746">
    <property type="entry name" value="SHOCT-like_DUF2089-C"/>
    <property type="match status" value="1"/>
</dbReference>
<evidence type="ECO:0000259" key="2">
    <source>
        <dbReference type="Pfam" id="PF13349"/>
    </source>
</evidence>
<dbReference type="InterPro" id="IPR025164">
    <property type="entry name" value="Toastrack_DUF4097"/>
</dbReference>
<protein>
    <submittedName>
        <fullName evidence="4">Uncharacterized protein</fullName>
    </submittedName>
</protein>
<feature type="domain" description="YvlB/LiaX N-terminal" evidence="3">
    <location>
        <begin position="4"/>
        <end position="32"/>
    </location>
</feature>
<dbReference type="GeneID" id="34220108"/>
<dbReference type="RefSeq" id="WP_038564598.1">
    <property type="nucleotide sequence ID" value="NZ_CP008876.1"/>
</dbReference>
<sequence>MRTERKKILKQLEEGKLTAEEAELQLAALDERAFGAVQEQDINEEKELVVQELVTAGEDPKTQRTGSKTAKKKNVGPKVLQYVQQAFSKIKNADLDLNFGDHYTVDHIFQADETFAKLELKIYNGSIAVKSWNEPFARLETKAKVYQEEDEQAARKRFTDKAYFAIADGKLQFSLQDKRIKPEITLYVPESVYEECVLKTFNGTIRTDSVSSTNIYCKTTNGSIDLQGGGGSIVSAETSNGSIKLKHVAAKDLLCESVNGSLRLEGNFRKLDAQTFNGSIHCEWHNDDPDSAFFKATNGSIRLKSLAAIPLNGRITTNIGSLHCDLDEYIVIDESKEVVKKALKFETYPAAAEKLHLEANTKTGSVWVLP</sequence>
<evidence type="ECO:0000313" key="4">
    <source>
        <dbReference type="EMBL" id="AIF68083.1"/>
    </source>
</evidence>
<dbReference type="Proteomes" id="UP000027980">
    <property type="component" value="Chromosome"/>
</dbReference>
<dbReference type="KEGG" id="tap:GZ22_16540"/>
<accession>A0A075LUP2</accession>
<name>A0A075LUP2_9BACI</name>
<dbReference type="InterPro" id="IPR053959">
    <property type="entry name" value="YvlB/LiaX_N"/>
</dbReference>
<keyword evidence="1" id="KW-0175">Coiled coil</keyword>
<organism evidence="4 5">
    <name type="scientific">Terribacillus saccharophilus</name>
    <dbReference type="NCBI Taxonomy" id="361277"/>
    <lineage>
        <taxon>Bacteria</taxon>
        <taxon>Bacillati</taxon>
        <taxon>Bacillota</taxon>
        <taxon>Bacilli</taxon>
        <taxon>Bacillales</taxon>
        <taxon>Bacillaceae</taxon>
        <taxon>Terribacillus</taxon>
    </lineage>
</organism>
<dbReference type="EMBL" id="CP008876">
    <property type="protein sequence ID" value="AIF68083.1"/>
    <property type="molecule type" value="Genomic_DNA"/>
</dbReference>
<dbReference type="AlphaFoldDB" id="A0A075LUP2"/>
<dbReference type="Pfam" id="PF13349">
    <property type="entry name" value="DUF4097"/>
    <property type="match status" value="1"/>
</dbReference>
<dbReference type="OrthoDB" id="2240743at2"/>
<feature type="coiled-coil region" evidence="1">
    <location>
        <begin position="5"/>
        <end position="32"/>
    </location>
</feature>
<evidence type="ECO:0000313" key="5">
    <source>
        <dbReference type="Proteomes" id="UP000027980"/>
    </source>
</evidence>
<proteinExistence type="predicted"/>
<evidence type="ECO:0000259" key="3">
    <source>
        <dbReference type="Pfam" id="PF22746"/>
    </source>
</evidence>
<evidence type="ECO:0000256" key="1">
    <source>
        <dbReference type="SAM" id="Coils"/>
    </source>
</evidence>